<dbReference type="Pfam" id="PF00781">
    <property type="entry name" value="DAGK_cat"/>
    <property type="match status" value="1"/>
</dbReference>
<evidence type="ECO:0000313" key="6">
    <source>
        <dbReference type="Proteomes" id="UP000199250"/>
    </source>
</evidence>
<dbReference type="OrthoDB" id="8557048at2"/>
<dbReference type="SMART" id="SM00046">
    <property type="entry name" value="DAGKc"/>
    <property type="match status" value="1"/>
</dbReference>
<dbReference type="GO" id="GO:0016301">
    <property type="term" value="F:kinase activity"/>
    <property type="evidence" value="ECO:0007669"/>
    <property type="project" value="UniProtKB-KW"/>
</dbReference>
<dbReference type="Proteomes" id="UP000199250">
    <property type="component" value="Unassembled WGS sequence"/>
</dbReference>
<keyword evidence="1" id="KW-0963">Cytoplasm</keyword>
<feature type="domain" description="DAGKc" evidence="2">
    <location>
        <begin position="6"/>
        <end position="144"/>
    </location>
</feature>
<evidence type="ECO:0000313" key="3">
    <source>
        <dbReference type="EMBL" id="SEI47318.1"/>
    </source>
</evidence>
<dbReference type="PROSITE" id="PS50146">
    <property type="entry name" value="DAGK"/>
    <property type="match status" value="1"/>
</dbReference>
<gene>
    <name evidence="4" type="ORF">SAMN04244572_03901</name>
    <name evidence="3" type="ORF">SAMN04244579_00675</name>
</gene>
<dbReference type="SUPFAM" id="SSF111331">
    <property type="entry name" value="NAD kinase/diacylglycerol kinase-like"/>
    <property type="match status" value="1"/>
</dbReference>
<dbReference type="InterPro" id="IPR016064">
    <property type="entry name" value="NAD/diacylglycerol_kinase_sf"/>
</dbReference>
<dbReference type="EMBL" id="FNYO01000006">
    <property type="protein sequence ID" value="SEI47318.1"/>
    <property type="molecule type" value="Genomic_DNA"/>
</dbReference>
<dbReference type="AlphaFoldDB" id="A0A1H6QU41"/>
<dbReference type="Gene3D" id="3.40.50.10330">
    <property type="entry name" value="Probable inorganic polyphosphate/atp-NAD kinase, domain 1"/>
    <property type="match status" value="1"/>
</dbReference>
<evidence type="ECO:0000313" key="4">
    <source>
        <dbReference type="EMBL" id="SEJ42337.1"/>
    </source>
</evidence>
<keyword evidence="3" id="KW-0418">Kinase</keyword>
<dbReference type="RefSeq" id="WP_090734694.1">
    <property type="nucleotide sequence ID" value="NZ_FNYO01000006.1"/>
</dbReference>
<reference evidence="5 6" key="1">
    <citation type="submission" date="2016-10" db="EMBL/GenBank/DDBJ databases">
        <authorList>
            <person name="de Groot N.N."/>
        </authorList>
    </citation>
    <scope>NUCLEOTIDE SEQUENCE [LARGE SCALE GENOMIC DNA]</scope>
    <source>
        <strain evidence="3 5">DSM 1041</strain>
        <strain evidence="4 6">DSM 373</strain>
    </source>
</reference>
<proteinExistence type="predicted"/>
<accession>A0A1H6QU41</accession>
<keyword evidence="3" id="KW-0808">Transferase</keyword>
<dbReference type="STRING" id="170623.SAMN04244579_00675"/>
<dbReference type="EMBL" id="FNYQ01000096">
    <property type="protein sequence ID" value="SEJ42337.1"/>
    <property type="molecule type" value="Genomic_DNA"/>
</dbReference>
<sequence length="323" mass="34750">MPDARAIPSRVAILLNPRSGHVQRRLPALRRIAASVPEVQLQEASSPQDIAQALRDWRAAGPLDLLVVMGGDGTLQAALTALLQEQAGDLPGLLVVPGGTTNMSAADFGARLKPEAALRALSAWLQGEGAPPKTVERAVLRVEGETSRGPQFGMFFGAGAILNGVRYFHQHIRPTGLRGALGPALAFGRLLLSLLRNQPHPLLPAMPAHLSAADGDWKSDWLLVLASTLDRLLVGCRPYWGTEQAPVHFTAIMHRPRRLLRVLPPLLCGRGAAVAHEQDGYISRNLNALSLSGTGDFMLDGELFQAQEPIRLSATSPLRFLTF</sequence>
<evidence type="ECO:0000313" key="5">
    <source>
        <dbReference type="Proteomes" id="UP000199005"/>
    </source>
</evidence>
<evidence type="ECO:0000256" key="1">
    <source>
        <dbReference type="ARBA" id="ARBA00022490"/>
    </source>
</evidence>
<name>A0A1H6QU41_9GAMM</name>
<protein>
    <submittedName>
        <fullName evidence="3">Diacylglycerol kinase catalytic domain-containing protein</fullName>
    </submittedName>
</protein>
<dbReference type="InterPro" id="IPR001206">
    <property type="entry name" value="Diacylglycerol_kinase_cat_dom"/>
</dbReference>
<dbReference type="InterPro" id="IPR017438">
    <property type="entry name" value="ATP-NAD_kinase_N"/>
</dbReference>
<organism evidence="3 5">
    <name type="scientific">Azotobacter beijerinckii</name>
    <dbReference type="NCBI Taxonomy" id="170623"/>
    <lineage>
        <taxon>Bacteria</taxon>
        <taxon>Pseudomonadati</taxon>
        <taxon>Pseudomonadota</taxon>
        <taxon>Gammaproteobacteria</taxon>
        <taxon>Pseudomonadales</taxon>
        <taxon>Pseudomonadaceae</taxon>
        <taxon>Azotobacter</taxon>
    </lineage>
</organism>
<evidence type="ECO:0000259" key="2">
    <source>
        <dbReference type="PROSITE" id="PS50146"/>
    </source>
</evidence>
<dbReference type="Proteomes" id="UP000199005">
    <property type="component" value="Unassembled WGS sequence"/>
</dbReference>